<accession>A0A1H6ALD9</accession>
<dbReference type="EMBL" id="FNVO01000005">
    <property type="protein sequence ID" value="SEG49202.1"/>
    <property type="molecule type" value="Genomic_DNA"/>
</dbReference>
<name>A0A1H6ALD9_9ACTN</name>
<sequence>MVRTWRGSAFVALPKSRMAEYGSSWLRYAWFRYCWLVVGEGEVWLRSRKGDYPIPRDEVARGSPVARTPVVWGQVMVSGGS</sequence>
<organism evidence="1 2">
    <name type="scientific">Thermomonospora echinospora</name>
    <dbReference type="NCBI Taxonomy" id="1992"/>
    <lineage>
        <taxon>Bacteria</taxon>
        <taxon>Bacillati</taxon>
        <taxon>Actinomycetota</taxon>
        <taxon>Actinomycetes</taxon>
        <taxon>Streptosporangiales</taxon>
        <taxon>Thermomonosporaceae</taxon>
        <taxon>Thermomonospora</taxon>
    </lineage>
</organism>
<keyword evidence="2" id="KW-1185">Reference proteome</keyword>
<gene>
    <name evidence="1" type="ORF">SAMN04489712_105520</name>
</gene>
<evidence type="ECO:0000313" key="1">
    <source>
        <dbReference type="EMBL" id="SEG49202.1"/>
    </source>
</evidence>
<proteinExistence type="predicted"/>
<dbReference type="Proteomes" id="UP000236723">
    <property type="component" value="Unassembled WGS sequence"/>
</dbReference>
<reference evidence="2" key="1">
    <citation type="submission" date="2016-10" db="EMBL/GenBank/DDBJ databases">
        <authorList>
            <person name="Varghese N."/>
            <person name="Submissions S."/>
        </authorList>
    </citation>
    <scope>NUCLEOTIDE SEQUENCE [LARGE SCALE GENOMIC DNA]</scope>
    <source>
        <strain evidence="2">DSM 43163</strain>
    </source>
</reference>
<dbReference type="AlphaFoldDB" id="A0A1H6ALD9"/>
<evidence type="ECO:0000313" key="2">
    <source>
        <dbReference type="Proteomes" id="UP000236723"/>
    </source>
</evidence>
<protein>
    <submittedName>
        <fullName evidence="1">Uncharacterized protein</fullName>
    </submittedName>
</protein>